<sequence>MKIHCASIAQQILEKTKSQLGKVYDKRTPPKVALVYVGNDPLTEIFIQKKIKLANSLNIRFEVIHFSRVPLFQQFASKLRITANDRNFHSVLVQRPLPPELNSNSLDNFIPRIKEVEGQKYKSPYVSPIGKAALSLLKYVHTQDWQIKNTDIEFFKKTFKRQFVVIAGRGETAGKPLASTLLRFKIPTVITHSQTDNCNMFYSQADVLITAAGSRLINDASCIKQGAVLLNFGYRKEDGVTKGDYDEKTVRDVAGYYTPIISGSGPIMLAYLMENIVSSYSASLKLRSS</sequence>
<evidence type="ECO:0000256" key="6">
    <source>
        <dbReference type="ARBA" id="ARBA00023002"/>
    </source>
</evidence>
<keyword evidence="4" id="KW-0378">Hydrolase</keyword>
<gene>
    <name evidence="11" type="ORF">COU88_01325</name>
</gene>
<dbReference type="EMBL" id="PFED01000053">
    <property type="protein sequence ID" value="PJE63106.1"/>
    <property type="molecule type" value="Genomic_DNA"/>
</dbReference>
<evidence type="ECO:0000259" key="10">
    <source>
        <dbReference type="Pfam" id="PF02882"/>
    </source>
</evidence>
<keyword evidence="3" id="KW-0658">Purine biosynthesis</keyword>
<dbReference type="Gene3D" id="3.40.50.720">
    <property type="entry name" value="NAD(P)-binding Rossmann-like Domain"/>
    <property type="match status" value="1"/>
</dbReference>
<evidence type="ECO:0000256" key="1">
    <source>
        <dbReference type="ARBA" id="ARBA00004777"/>
    </source>
</evidence>
<evidence type="ECO:0000256" key="3">
    <source>
        <dbReference type="ARBA" id="ARBA00022755"/>
    </source>
</evidence>
<dbReference type="GO" id="GO:0035999">
    <property type="term" value="P:tetrahydrofolate interconversion"/>
    <property type="evidence" value="ECO:0007669"/>
    <property type="project" value="TreeGrafter"/>
</dbReference>
<dbReference type="GO" id="GO:0006164">
    <property type="term" value="P:purine nucleotide biosynthetic process"/>
    <property type="evidence" value="ECO:0007669"/>
    <property type="project" value="UniProtKB-KW"/>
</dbReference>
<evidence type="ECO:0000259" key="9">
    <source>
        <dbReference type="Pfam" id="PF00763"/>
    </source>
</evidence>
<evidence type="ECO:0000256" key="2">
    <source>
        <dbReference type="ARBA" id="ARBA00022563"/>
    </source>
</evidence>
<dbReference type="GO" id="GO:0009086">
    <property type="term" value="P:methionine biosynthetic process"/>
    <property type="evidence" value="ECO:0007669"/>
    <property type="project" value="UniProtKB-KW"/>
</dbReference>
<dbReference type="InterPro" id="IPR036291">
    <property type="entry name" value="NAD(P)-bd_dom_sf"/>
</dbReference>
<dbReference type="SUPFAM" id="SSF53223">
    <property type="entry name" value="Aminoacid dehydrogenase-like, N-terminal domain"/>
    <property type="match status" value="1"/>
</dbReference>
<comment type="caution">
    <text evidence="11">The sequence shown here is derived from an EMBL/GenBank/DDBJ whole genome shotgun (WGS) entry which is preliminary data.</text>
</comment>
<evidence type="ECO:0000313" key="11">
    <source>
        <dbReference type="EMBL" id="PJE63106.1"/>
    </source>
</evidence>
<name>A0A2M8KT58_9BACT</name>
<dbReference type="GO" id="GO:0005829">
    <property type="term" value="C:cytosol"/>
    <property type="evidence" value="ECO:0007669"/>
    <property type="project" value="TreeGrafter"/>
</dbReference>
<feature type="domain" description="Tetrahydrofolate dehydrogenase/cyclohydrolase NAD(P)-binding" evidence="10">
    <location>
        <begin position="158"/>
        <end position="281"/>
    </location>
</feature>
<dbReference type="AlphaFoldDB" id="A0A2M8KT58"/>
<comment type="pathway">
    <text evidence="1">One-carbon metabolism; tetrahydrofolate interconversion.</text>
</comment>
<reference evidence="12" key="1">
    <citation type="submission" date="2017-09" db="EMBL/GenBank/DDBJ databases">
        <title>Depth-based differentiation of microbial function through sediment-hosted aquifers and enrichment of novel symbionts in the deep terrestrial subsurface.</title>
        <authorList>
            <person name="Probst A.J."/>
            <person name="Ladd B."/>
            <person name="Jarett J.K."/>
            <person name="Geller-Mcgrath D.E."/>
            <person name="Sieber C.M.K."/>
            <person name="Emerson J.B."/>
            <person name="Anantharaman K."/>
            <person name="Thomas B.C."/>
            <person name="Malmstrom R."/>
            <person name="Stieglmeier M."/>
            <person name="Klingl A."/>
            <person name="Woyke T."/>
            <person name="Ryan C.M."/>
            <person name="Banfield J.F."/>
        </authorList>
    </citation>
    <scope>NUCLEOTIDE SEQUENCE [LARGE SCALE GENOMIC DNA]</scope>
</reference>
<keyword evidence="5" id="KW-0521">NADP</keyword>
<keyword evidence="7" id="KW-0028">Amino-acid biosynthesis</keyword>
<feature type="domain" description="Tetrahydrofolate dehydrogenase/cyclohydrolase catalytic" evidence="9">
    <location>
        <begin position="3"/>
        <end position="117"/>
    </location>
</feature>
<accession>A0A2M8KT58</accession>
<dbReference type="Gene3D" id="3.40.50.10860">
    <property type="entry name" value="Leucine Dehydrogenase, chain A, domain 1"/>
    <property type="match status" value="1"/>
</dbReference>
<dbReference type="PANTHER" id="PTHR48099:SF5">
    <property type="entry name" value="C-1-TETRAHYDROFOLATE SYNTHASE, CYTOPLASMIC"/>
    <property type="match status" value="1"/>
</dbReference>
<dbReference type="InterPro" id="IPR000672">
    <property type="entry name" value="THF_DH/CycHdrlase"/>
</dbReference>
<dbReference type="PANTHER" id="PTHR48099">
    <property type="entry name" value="C-1-TETRAHYDROFOLATE SYNTHASE, CYTOPLASMIC-RELATED"/>
    <property type="match status" value="1"/>
</dbReference>
<dbReference type="SUPFAM" id="SSF51735">
    <property type="entry name" value="NAD(P)-binding Rossmann-fold domains"/>
    <property type="match status" value="1"/>
</dbReference>
<keyword evidence="8" id="KW-0511">Multifunctional enzyme</keyword>
<evidence type="ECO:0000256" key="7">
    <source>
        <dbReference type="ARBA" id="ARBA00023167"/>
    </source>
</evidence>
<evidence type="ECO:0000256" key="4">
    <source>
        <dbReference type="ARBA" id="ARBA00022801"/>
    </source>
</evidence>
<keyword evidence="7" id="KW-0486">Methionine biosynthesis</keyword>
<dbReference type="GO" id="GO:0004477">
    <property type="term" value="F:methenyltetrahydrofolate cyclohydrolase activity"/>
    <property type="evidence" value="ECO:0007669"/>
    <property type="project" value="TreeGrafter"/>
</dbReference>
<dbReference type="PRINTS" id="PR00085">
    <property type="entry name" value="THFDHDRGNASE"/>
</dbReference>
<dbReference type="Pfam" id="PF00763">
    <property type="entry name" value="THF_DHG_CYH"/>
    <property type="match status" value="1"/>
</dbReference>
<dbReference type="Proteomes" id="UP000229554">
    <property type="component" value="Unassembled WGS sequence"/>
</dbReference>
<keyword evidence="2" id="KW-0554">One-carbon metabolism</keyword>
<evidence type="ECO:0000313" key="12">
    <source>
        <dbReference type="Proteomes" id="UP000229554"/>
    </source>
</evidence>
<keyword evidence="6" id="KW-0560">Oxidoreductase</keyword>
<protein>
    <recommendedName>
        <fullName evidence="13">Methenyltetrahydrofolate cyclohydrolase</fullName>
    </recommendedName>
</protein>
<dbReference type="InterPro" id="IPR020630">
    <property type="entry name" value="THF_DH/CycHdrlase_cat_dom"/>
</dbReference>
<organism evidence="11 12">
    <name type="scientific">Candidatus Roizmanbacteria bacterium CG10_big_fil_rev_8_21_14_0_10_39_6</name>
    <dbReference type="NCBI Taxonomy" id="1974853"/>
    <lineage>
        <taxon>Bacteria</taxon>
        <taxon>Candidatus Roizmaniibacteriota</taxon>
    </lineage>
</organism>
<evidence type="ECO:0000256" key="5">
    <source>
        <dbReference type="ARBA" id="ARBA00022857"/>
    </source>
</evidence>
<proteinExistence type="predicted"/>
<dbReference type="InterPro" id="IPR046346">
    <property type="entry name" value="Aminoacid_DH-like_N_sf"/>
</dbReference>
<dbReference type="Pfam" id="PF02882">
    <property type="entry name" value="THF_DHG_CYH_C"/>
    <property type="match status" value="1"/>
</dbReference>
<evidence type="ECO:0008006" key="13">
    <source>
        <dbReference type="Google" id="ProtNLM"/>
    </source>
</evidence>
<dbReference type="InterPro" id="IPR020631">
    <property type="entry name" value="THF_DH/CycHdrlase_NAD-bd_dom"/>
</dbReference>
<dbReference type="GO" id="GO:0004488">
    <property type="term" value="F:methylenetetrahydrofolate dehydrogenase (NADP+) activity"/>
    <property type="evidence" value="ECO:0007669"/>
    <property type="project" value="InterPro"/>
</dbReference>
<evidence type="ECO:0000256" key="8">
    <source>
        <dbReference type="ARBA" id="ARBA00023268"/>
    </source>
</evidence>